<accession>A0A2A9G3P7</accession>
<name>A0A2A9G3P7_9PSEU</name>
<dbReference type="Proteomes" id="UP000243542">
    <property type="component" value="Unassembled WGS sequence"/>
</dbReference>
<evidence type="ECO:0000313" key="2">
    <source>
        <dbReference type="Proteomes" id="UP000243542"/>
    </source>
</evidence>
<sequence>MSVDAPEVDPIDLGQLLLLLADNGFAAEVGSWVSVETPNQPITGEQLLGVLELQEAATGAGMSVHEYADQLAQALPAAANAVTPEGELPEDDEFKRHLQDFCER</sequence>
<reference evidence="1 2" key="1">
    <citation type="submission" date="2017-10" db="EMBL/GenBank/DDBJ databases">
        <title>Sequencing the genomes of 1000 actinobacteria strains.</title>
        <authorList>
            <person name="Klenk H.-P."/>
        </authorList>
    </citation>
    <scope>NUCLEOTIDE SEQUENCE [LARGE SCALE GENOMIC DNA]</scope>
    <source>
        <strain evidence="1 2">DSM 46092</strain>
    </source>
</reference>
<protein>
    <submittedName>
        <fullName evidence="1">Uncharacterized protein</fullName>
    </submittedName>
</protein>
<evidence type="ECO:0000313" key="1">
    <source>
        <dbReference type="EMBL" id="PFG57521.1"/>
    </source>
</evidence>
<organism evidence="1 2">
    <name type="scientific">Amycolatopsis sulphurea</name>
    <dbReference type="NCBI Taxonomy" id="76022"/>
    <lineage>
        <taxon>Bacteria</taxon>
        <taxon>Bacillati</taxon>
        <taxon>Actinomycetota</taxon>
        <taxon>Actinomycetes</taxon>
        <taxon>Pseudonocardiales</taxon>
        <taxon>Pseudonocardiaceae</taxon>
        <taxon>Amycolatopsis</taxon>
    </lineage>
</organism>
<dbReference type="SUPFAM" id="SSF140804">
    <property type="entry name" value="YidB-like"/>
    <property type="match status" value="1"/>
</dbReference>
<dbReference type="RefSeq" id="WP_141544375.1">
    <property type="nucleotide sequence ID" value="NZ_JBIAKZ010000006.1"/>
</dbReference>
<dbReference type="Pfam" id="PF20159">
    <property type="entry name" value="YidB"/>
    <property type="match status" value="1"/>
</dbReference>
<dbReference type="InterPro" id="IPR045372">
    <property type="entry name" value="YidB"/>
</dbReference>
<dbReference type="InterPro" id="IPR027405">
    <property type="entry name" value="YidB-like"/>
</dbReference>
<gene>
    <name evidence="1" type="ORF">ATK36_1111</name>
</gene>
<dbReference type="Gene3D" id="1.10.10.690">
    <property type="entry name" value="YidB-like"/>
    <property type="match status" value="1"/>
</dbReference>
<dbReference type="AlphaFoldDB" id="A0A2A9G3P7"/>
<dbReference type="EMBL" id="PDJK01000001">
    <property type="protein sequence ID" value="PFG57521.1"/>
    <property type="molecule type" value="Genomic_DNA"/>
</dbReference>
<comment type="caution">
    <text evidence="1">The sequence shown here is derived from an EMBL/GenBank/DDBJ whole genome shotgun (WGS) entry which is preliminary data.</text>
</comment>
<proteinExistence type="predicted"/>
<keyword evidence="2" id="KW-1185">Reference proteome</keyword>